<dbReference type="AlphaFoldDB" id="A0A9J5Z8Y9"/>
<protein>
    <submittedName>
        <fullName evidence="1">Uncharacterized protein</fullName>
    </submittedName>
</protein>
<reference evidence="1 2" key="1">
    <citation type="submission" date="2020-09" db="EMBL/GenBank/DDBJ databases">
        <title>De no assembly of potato wild relative species, Solanum commersonii.</title>
        <authorList>
            <person name="Cho K."/>
        </authorList>
    </citation>
    <scope>NUCLEOTIDE SEQUENCE [LARGE SCALE GENOMIC DNA]</scope>
    <source>
        <strain evidence="1">LZ3.2</strain>
        <tissue evidence="1">Leaf</tissue>
    </source>
</reference>
<proteinExistence type="predicted"/>
<comment type="caution">
    <text evidence="1">The sequence shown here is derived from an EMBL/GenBank/DDBJ whole genome shotgun (WGS) entry which is preliminary data.</text>
</comment>
<name>A0A9J5Z8Y9_SOLCO</name>
<evidence type="ECO:0000313" key="1">
    <source>
        <dbReference type="EMBL" id="KAG5608375.1"/>
    </source>
</evidence>
<gene>
    <name evidence="1" type="ORF">H5410_019656</name>
</gene>
<dbReference type="Proteomes" id="UP000824120">
    <property type="component" value="Chromosome 4"/>
</dbReference>
<sequence length="68" mass="7692">MNLEFWQELAARVSKFQGIQALVNLRCQNKYLLVAINIATIGDFSGELVATALRSLLKSFCFNRKVTQ</sequence>
<evidence type="ECO:0000313" key="2">
    <source>
        <dbReference type="Proteomes" id="UP000824120"/>
    </source>
</evidence>
<accession>A0A9J5Z8Y9</accession>
<organism evidence="1 2">
    <name type="scientific">Solanum commersonii</name>
    <name type="common">Commerson's wild potato</name>
    <name type="synonym">Commerson's nightshade</name>
    <dbReference type="NCBI Taxonomy" id="4109"/>
    <lineage>
        <taxon>Eukaryota</taxon>
        <taxon>Viridiplantae</taxon>
        <taxon>Streptophyta</taxon>
        <taxon>Embryophyta</taxon>
        <taxon>Tracheophyta</taxon>
        <taxon>Spermatophyta</taxon>
        <taxon>Magnoliopsida</taxon>
        <taxon>eudicotyledons</taxon>
        <taxon>Gunneridae</taxon>
        <taxon>Pentapetalae</taxon>
        <taxon>asterids</taxon>
        <taxon>lamiids</taxon>
        <taxon>Solanales</taxon>
        <taxon>Solanaceae</taxon>
        <taxon>Solanoideae</taxon>
        <taxon>Solaneae</taxon>
        <taxon>Solanum</taxon>
    </lineage>
</organism>
<dbReference type="EMBL" id="JACXVP010000004">
    <property type="protein sequence ID" value="KAG5608375.1"/>
    <property type="molecule type" value="Genomic_DNA"/>
</dbReference>
<keyword evidence="2" id="KW-1185">Reference proteome</keyword>